<keyword evidence="2" id="KW-1185">Reference proteome</keyword>
<dbReference type="AlphaFoldDB" id="A0A9X2RYW1"/>
<accession>A0A9X2RYW1</accession>
<proteinExistence type="predicted"/>
<gene>
    <name evidence="1" type="ORF">NQU54_33170</name>
</gene>
<organism evidence="1 2">
    <name type="scientific">Streptomyces malaysiensis subsp. samsunensis</name>
    <dbReference type="NCBI Taxonomy" id="459658"/>
    <lineage>
        <taxon>Bacteria</taxon>
        <taxon>Bacillati</taxon>
        <taxon>Actinomycetota</taxon>
        <taxon>Actinomycetes</taxon>
        <taxon>Kitasatosporales</taxon>
        <taxon>Streptomycetaceae</taxon>
        <taxon>Streptomyces</taxon>
        <taxon>Streptomyces violaceusniger group</taxon>
    </lineage>
</organism>
<dbReference type="RefSeq" id="WP_257634251.1">
    <property type="nucleotide sequence ID" value="NZ_JANIIC010000048.1"/>
</dbReference>
<name>A0A9X2RYW1_STRMQ</name>
<dbReference type="EMBL" id="JANIIC010000048">
    <property type="protein sequence ID" value="MCQ8833775.1"/>
    <property type="molecule type" value="Genomic_DNA"/>
</dbReference>
<evidence type="ECO:0000313" key="2">
    <source>
        <dbReference type="Proteomes" id="UP001142400"/>
    </source>
</evidence>
<comment type="caution">
    <text evidence="1">The sequence shown here is derived from an EMBL/GenBank/DDBJ whole genome shotgun (WGS) entry which is preliminary data.</text>
</comment>
<reference evidence="1" key="1">
    <citation type="submission" date="2022-06" db="EMBL/GenBank/DDBJ databases">
        <title>WGS of actinobacteria.</title>
        <authorList>
            <person name="Thawai C."/>
        </authorList>
    </citation>
    <scope>NUCLEOTIDE SEQUENCE</scope>
    <source>
        <strain evidence="1">DSM 42010</strain>
    </source>
</reference>
<evidence type="ECO:0000313" key="1">
    <source>
        <dbReference type="EMBL" id="MCQ8833775.1"/>
    </source>
</evidence>
<sequence>MKELDLSLAPDPVERLASLLRLRFGEAWVPEPDADRCSAVLRTREGRAMCATPDPAENRIILQAWVDWDWVTPTAVFTVDLAGHRHLDHWLSCADLTDAGYAIKKLMRSLLDQLEPVPPLTDGGKPLDLNAAEQQLENLAVQAGELARQTSQFTARLIYRKPVAAGAKGLLRLAGKTARTATRVDLLRGNIPTDISVPHC</sequence>
<dbReference type="Proteomes" id="UP001142400">
    <property type="component" value="Unassembled WGS sequence"/>
</dbReference>
<protein>
    <submittedName>
        <fullName evidence="1">Uncharacterized protein</fullName>
    </submittedName>
</protein>